<gene>
    <name evidence="6" type="ORF">SAMN05660964_02269</name>
</gene>
<dbReference type="Pfam" id="PF03937">
    <property type="entry name" value="Sdh5"/>
    <property type="match status" value="1"/>
</dbReference>
<evidence type="ECO:0000256" key="5">
    <source>
        <dbReference type="ARBA" id="ARBA00023186"/>
    </source>
</evidence>
<evidence type="ECO:0000256" key="1">
    <source>
        <dbReference type="ARBA" id="ARBA00004496"/>
    </source>
</evidence>
<dbReference type="OrthoDB" id="9180899at2"/>
<accession>A0A1H4DK15</accession>
<keyword evidence="5" id="KW-0143">Chaperone</keyword>
<dbReference type="Proteomes" id="UP000199397">
    <property type="component" value="Unassembled WGS sequence"/>
</dbReference>
<evidence type="ECO:0000256" key="4">
    <source>
        <dbReference type="ARBA" id="ARBA00022490"/>
    </source>
</evidence>
<evidence type="ECO:0000256" key="3">
    <source>
        <dbReference type="ARBA" id="ARBA00019418"/>
    </source>
</evidence>
<keyword evidence="4" id="KW-0963">Cytoplasm</keyword>
<evidence type="ECO:0000313" key="7">
    <source>
        <dbReference type="Proteomes" id="UP000199397"/>
    </source>
</evidence>
<reference evidence="6 7" key="1">
    <citation type="submission" date="2016-10" db="EMBL/GenBank/DDBJ databases">
        <authorList>
            <person name="de Groot N.N."/>
        </authorList>
    </citation>
    <scope>NUCLEOTIDE SEQUENCE [LARGE SCALE GENOMIC DNA]</scope>
    <source>
        <strain evidence="6 7">DSM 21228</strain>
    </source>
</reference>
<dbReference type="Gene3D" id="1.10.150.250">
    <property type="entry name" value="Flavinator of succinate dehydrogenase"/>
    <property type="match status" value="1"/>
</dbReference>
<organism evidence="6 7">
    <name type="scientific">Thiothrix caldifontis</name>
    <dbReference type="NCBI Taxonomy" id="525918"/>
    <lineage>
        <taxon>Bacteria</taxon>
        <taxon>Pseudomonadati</taxon>
        <taxon>Pseudomonadota</taxon>
        <taxon>Gammaproteobacteria</taxon>
        <taxon>Thiotrichales</taxon>
        <taxon>Thiotrichaceae</taxon>
        <taxon>Thiothrix</taxon>
    </lineage>
</organism>
<sequence length="78" mass="9217">MSELSRVKMRCRRGLKELDVIFQHYLERHYPSASPTELQRLDELLAMQDPLIWDMLLDATPFPDQYADLIAKLRVVND</sequence>
<dbReference type="STRING" id="525918.SAMN05660964_02269"/>
<protein>
    <recommendedName>
        <fullName evidence="3">FAD assembly factor SdhE</fullName>
    </recommendedName>
</protein>
<proteinExistence type="inferred from homology"/>
<dbReference type="GO" id="GO:0006105">
    <property type="term" value="P:succinate metabolic process"/>
    <property type="evidence" value="ECO:0007669"/>
    <property type="project" value="TreeGrafter"/>
</dbReference>
<dbReference type="GO" id="GO:0005737">
    <property type="term" value="C:cytoplasm"/>
    <property type="evidence" value="ECO:0007669"/>
    <property type="project" value="UniProtKB-SubCell"/>
</dbReference>
<dbReference type="InterPro" id="IPR050531">
    <property type="entry name" value="SdhE_FAD_assembly_factor"/>
</dbReference>
<dbReference type="PANTHER" id="PTHR39585:SF1">
    <property type="entry name" value="FAD ASSEMBLY FACTOR SDHE"/>
    <property type="match status" value="1"/>
</dbReference>
<dbReference type="InterPro" id="IPR005631">
    <property type="entry name" value="SDH"/>
</dbReference>
<dbReference type="InterPro" id="IPR036714">
    <property type="entry name" value="SDH_sf"/>
</dbReference>
<comment type="subcellular location">
    <subcellularLocation>
        <location evidence="1">Cytoplasm</location>
    </subcellularLocation>
</comment>
<dbReference type="RefSeq" id="WP_093068743.1">
    <property type="nucleotide sequence ID" value="NZ_FNQP01000012.1"/>
</dbReference>
<keyword evidence="7" id="KW-1185">Reference proteome</keyword>
<dbReference type="SUPFAM" id="SSF109910">
    <property type="entry name" value="YgfY-like"/>
    <property type="match status" value="1"/>
</dbReference>
<name>A0A1H4DK15_9GAMM</name>
<dbReference type="AlphaFoldDB" id="A0A1H4DK15"/>
<evidence type="ECO:0000256" key="2">
    <source>
        <dbReference type="ARBA" id="ARBA00008571"/>
    </source>
</evidence>
<dbReference type="PANTHER" id="PTHR39585">
    <property type="entry name" value="FAD ASSEMBLY FACTOR SDHE"/>
    <property type="match status" value="1"/>
</dbReference>
<comment type="similarity">
    <text evidence="2">Belongs to the SdhE FAD assembly factor family.</text>
</comment>
<evidence type="ECO:0000313" key="6">
    <source>
        <dbReference type="EMBL" id="SEA72829.1"/>
    </source>
</evidence>
<dbReference type="EMBL" id="FNQP01000012">
    <property type="protein sequence ID" value="SEA72829.1"/>
    <property type="molecule type" value="Genomic_DNA"/>
</dbReference>